<dbReference type="AlphaFoldDB" id="A0A9Q1F2A3"/>
<evidence type="ECO:0000313" key="3">
    <source>
        <dbReference type="Proteomes" id="UP001152622"/>
    </source>
</evidence>
<evidence type="ECO:0000313" key="2">
    <source>
        <dbReference type="EMBL" id="KAJ8349704.1"/>
    </source>
</evidence>
<organism evidence="2 3">
    <name type="scientific">Synaphobranchus kaupii</name>
    <name type="common">Kaup's arrowtooth eel</name>
    <dbReference type="NCBI Taxonomy" id="118154"/>
    <lineage>
        <taxon>Eukaryota</taxon>
        <taxon>Metazoa</taxon>
        <taxon>Chordata</taxon>
        <taxon>Craniata</taxon>
        <taxon>Vertebrata</taxon>
        <taxon>Euteleostomi</taxon>
        <taxon>Actinopterygii</taxon>
        <taxon>Neopterygii</taxon>
        <taxon>Teleostei</taxon>
        <taxon>Anguilliformes</taxon>
        <taxon>Synaphobranchidae</taxon>
        <taxon>Synaphobranchus</taxon>
    </lineage>
</organism>
<feature type="compositionally biased region" description="Polar residues" evidence="1">
    <location>
        <begin position="87"/>
        <end position="110"/>
    </location>
</feature>
<dbReference type="OrthoDB" id="8960394at2759"/>
<sequence>MERQLAGGNRLHQGFHELATRGSGIEHVTCLGPTHLWLWKPLRRKYPLSQRERGAEDDSSADNPGRKGCLTKGQQGSDIDSYFLRSRLNQSTEVQQQDKNQSLQDINNPVSAEEKPGTGEQPEPSPLRPAAEKKIQGRKPLIKWPKSCEKAMWEEVNADLCNILEMLRGTTMKKLERMGELIYSYGAERL</sequence>
<proteinExistence type="predicted"/>
<evidence type="ECO:0000256" key="1">
    <source>
        <dbReference type="SAM" id="MobiDB-lite"/>
    </source>
</evidence>
<name>A0A9Q1F2A3_SYNKA</name>
<gene>
    <name evidence="2" type="ORF">SKAU_G00248340</name>
</gene>
<accession>A0A9Q1F2A3</accession>
<protein>
    <submittedName>
        <fullName evidence="2">Uncharacterized protein</fullName>
    </submittedName>
</protein>
<comment type="caution">
    <text evidence="2">The sequence shown here is derived from an EMBL/GenBank/DDBJ whole genome shotgun (WGS) entry which is preliminary data.</text>
</comment>
<reference evidence="2" key="1">
    <citation type="journal article" date="2023" name="Science">
        <title>Genome structures resolve the early diversification of teleost fishes.</title>
        <authorList>
            <person name="Parey E."/>
            <person name="Louis A."/>
            <person name="Montfort J."/>
            <person name="Bouchez O."/>
            <person name="Roques C."/>
            <person name="Iampietro C."/>
            <person name="Lluch J."/>
            <person name="Castinel A."/>
            <person name="Donnadieu C."/>
            <person name="Desvignes T."/>
            <person name="Floi Bucao C."/>
            <person name="Jouanno E."/>
            <person name="Wen M."/>
            <person name="Mejri S."/>
            <person name="Dirks R."/>
            <person name="Jansen H."/>
            <person name="Henkel C."/>
            <person name="Chen W.J."/>
            <person name="Zahm M."/>
            <person name="Cabau C."/>
            <person name="Klopp C."/>
            <person name="Thompson A.W."/>
            <person name="Robinson-Rechavi M."/>
            <person name="Braasch I."/>
            <person name="Lecointre G."/>
            <person name="Bobe J."/>
            <person name="Postlethwait J.H."/>
            <person name="Berthelot C."/>
            <person name="Roest Crollius H."/>
            <person name="Guiguen Y."/>
        </authorList>
    </citation>
    <scope>NUCLEOTIDE SEQUENCE</scope>
    <source>
        <strain evidence="2">WJC10195</strain>
    </source>
</reference>
<feature type="region of interest" description="Disordered" evidence="1">
    <location>
        <begin position="50"/>
        <end position="138"/>
    </location>
</feature>
<dbReference type="Proteomes" id="UP001152622">
    <property type="component" value="Chromosome 9"/>
</dbReference>
<keyword evidence="3" id="KW-1185">Reference proteome</keyword>
<dbReference type="EMBL" id="JAINUF010000009">
    <property type="protein sequence ID" value="KAJ8349704.1"/>
    <property type="molecule type" value="Genomic_DNA"/>
</dbReference>